<keyword evidence="4 6" id="KW-0408">Iron</keyword>
<dbReference type="PANTHER" id="PTHR32479:SF17">
    <property type="entry name" value="GLYCOLATE OXIDASE IRON-SULFUR SUBUNIT"/>
    <property type="match status" value="1"/>
</dbReference>
<dbReference type="Proteomes" id="UP001519343">
    <property type="component" value="Unassembled WGS sequence"/>
</dbReference>
<evidence type="ECO:0000256" key="4">
    <source>
        <dbReference type="ARBA" id="ARBA00023004"/>
    </source>
</evidence>
<protein>
    <recommendedName>
        <fullName evidence="6">Glycolate oxidase iron-sulfur subunit</fullName>
        <ecNumber evidence="6">1.1.99.14</ecNumber>
    </recommendedName>
</protein>
<sequence length="448" mass="49763">MSMPLKMEPPCESRSNYLWEDPPDEDKYSACVHCGMCLESCPTYLETGHEHQSPRGRVHLIKSVAEGKLKINEAFENPIFTCLDCRACETACPSGVQVGSLIESARGQIRQAMPLTGWKAKVNKLFLRGVFPHPNRLHTIGGLLKVYQKSGLQKVVRKTGLMKIMPPHLADMESVMPTVSDPVKKKYPEVIPAKGDAAAKQRVALLTGCVMDVMFGNINEATVRVLTRNGYEVVVPREQRCCGALHIHAGDREEGKRLARQNIDAFLAADVDKIVVNAAGCGCALKEYPELLQNDPAYHEKAEQFSEKIEDVSKFLVDQGYEKPRGRLDTKLTYHDACHLAHGQGVRSEPRQILREIPGVELVEMPEADRCCGSAGIYNLVKPDMAGKVLQEKMCHVPSNVEMISMGNPGCMLQMSIGVMKHGNGQKIVHTVQMLDWAYENEEKEDRG</sequence>
<keyword evidence="1 6" id="KW-0004">4Fe-4S</keyword>
<dbReference type="InterPro" id="IPR004017">
    <property type="entry name" value="Cys_rich_dom"/>
</dbReference>
<evidence type="ECO:0000256" key="1">
    <source>
        <dbReference type="ARBA" id="ARBA00022485"/>
    </source>
</evidence>
<organism evidence="8 9">
    <name type="scientific">Ammoniphilus resinae</name>
    <dbReference type="NCBI Taxonomy" id="861532"/>
    <lineage>
        <taxon>Bacteria</taxon>
        <taxon>Bacillati</taxon>
        <taxon>Bacillota</taxon>
        <taxon>Bacilli</taxon>
        <taxon>Bacillales</taxon>
        <taxon>Paenibacillaceae</taxon>
        <taxon>Aneurinibacillus group</taxon>
        <taxon>Ammoniphilus</taxon>
    </lineage>
</organism>
<dbReference type="PANTHER" id="PTHR32479">
    <property type="entry name" value="GLYCOLATE OXIDASE IRON-SULFUR SUBUNIT"/>
    <property type="match status" value="1"/>
</dbReference>
<dbReference type="InterPro" id="IPR017896">
    <property type="entry name" value="4Fe4S_Fe-S-bd"/>
</dbReference>
<dbReference type="RefSeq" id="WP_209812107.1">
    <property type="nucleotide sequence ID" value="NZ_JAGGKT010000016.1"/>
</dbReference>
<keyword evidence="3" id="KW-0677">Repeat</keyword>
<evidence type="ECO:0000313" key="8">
    <source>
        <dbReference type="EMBL" id="MBP1934106.1"/>
    </source>
</evidence>
<keyword evidence="2 6" id="KW-0479">Metal-binding</keyword>
<dbReference type="Pfam" id="PF13183">
    <property type="entry name" value="Fer4_8"/>
    <property type="match status" value="1"/>
</dbReference>
<comment type="cofactor">
    <cofactor evidence="6">
        <name>[4Fe-4S] cluster</name>
        <dbReference type="ChEBI" id="CHEBI:49883"/>
    </cofactor>
    <text evidence="6">Binds 2 [4Fe-4S] clusters.</text>
</comment>
<evidence type="ECO:0000256" key="5">
    <source>
        <dbReference type="ARBA" id="ARBA00023014"/>
    </source>
</evidence>
<dbReference type="SUPFAM" id="SSF46548">
    <property type="entry name" value="alpha-helical ferredoxin"/>
    <property type="match status" value="1"/>
</dbReference>
<gene>
    <name evidence="8" type="ORF">J2Z37_004123</name>
</gene>
<dbReference type="InterPro" id="IPR009051">
    <property type="entry name" value="Helical_ferredxn"/>
</dbReference>
<evidence type="ECO:0000256" key="3">
    <source>
        <dbReference type="ARBA" id="ARBA00022737"/>
    </source>
</evidence>
<keyword evidence="9" id="KW-1185">Reference proteome</keyword>
<comment type="caution">
    <text evidence="8">The sequence shown here is derived from an EMBL/GenBank/DDBJ whole genome shotgun (WGS) entry which is preliminary data.</text>
</comment>
<evidence type="ECO:0000259" key="7">
    <source>
        <dbReference type="PROSITE" id="PS51379"/>
    </source>
</evidence>
<dbReference type="Gene3D" id="1.10.1060.10">
    <property type="entry name" value="Alpha-helical ferredoxin"/>
    <property type="match status" value="1"/>
</dbReference>
<dbReference type="EMBL" id="JAGGKT010000016">
    <property type="protein sequence ID" value="MBP1934106.1"/>
    <property type="molecule type" value="Genomic_DNA"/>
</dbReference>
<dbReference type="PIRSF" id="PIRSF000139">
    <property type="entry name" value="Glc_ox_4Fe-4S"/>
    <property type="match status" value="1"/>
</dbReference>
<proteinExistence type="predicted"/>
<dbReference type="PROSITE" id="PS00198">
    <property type="entry name" value="4FE4S_FER_1"/>
    <property type="match status" value="1"/>
</dbReference>
<comment type="catalytic activity">
    <reaction evidence="6">
        <text>(R)-lactate + A = pyruvate + AH2</text>
        <dbReference type="Rhea" id="RHEA:15089"/>
        <dbReference type="ChEBI" id="CHEBI:13193"/>
        <dbReference type="ChEBI" id="CHEBI:15361"/>
        <dbReference type="ChEBI" id="CHEBI:16004"/>
        <dbReference type="ChEBI" id="CHEBI:17499"/>
    </reaction>
</comment>
<evidence type="ECO:0000256" key="2">
    <source>
        <dbReference type="ARBA" id="ARBA00022723"/>
    </source>
</evidence>
<dbReference type="PROSITE" id="PS51379">
    <property type="entry name" value="4FE4S_FER_2"/>
    <property type="match status" value="2"/>
</dbReference>
<name>A0ABS4GV25_9BACL</name>
<comment type="function">
    <text evidence="6">Component of a complex that catalyzes the oxidation of glycolate to glyoxylate.</text>
</comment>
<feature type="domain" description="4Fe-4S ferredoxin-type" evidence="7">
    <location>
        <begin position="72"/>
        <end position="96"/>
    </location>
</feature>
<dbReference type="InterPro" id="IPR017900">
    <property type="entry name" value="4Fe4S_Fe_S_CS"/>
</dbReference>
<dbReference type="Pfam" id="PF02754">
    <property type="entry name" value="CCG"/>
    <property type="match status" value="2"/>
</dbReference>
<feature type="domain" description="4Fe-4S ferredoxin-type" evidence="7">
    <location>
        <begin position="21"/>
        <end position="50"/>
    </location>
</feature>
<evidence type="ECO:0000256" key="6">
    <source>
        <dbReference type="PIRNR" id="PIRNR000139"/>
    </source>
</evidence>
<comment type="catalytic activity">
    <reaction evidence="6">
        <text>glycolate + A = glyoxylate + AH2</text>
        <dbReference type="Rhea" id="RHEA:21264"/>
        <dbReference type="ChEBI" id="CHEBI:13193"/>
        <dbReference type="ChEBI" id="CHEBI:17499"/>
        <dbReference type="ChEBI" id="CHEBI:29805"/>
        <dbReference type="ChEBI" id="CHEBI:36655"/>
        <dbReference type="EC" id="1.1.99.14"/>
    </reaction>
</comment>
<keyword evidence="6" id="KW-0249">Electron transport</keyword>
<accession>A0ABS4GV25</accession>
<reference evidence="8 9" key="1">
    <citation type="submission" date="2021-03" db="EMBL/GenBank/DDBJ databases">
        <title>Genomic Encyclopedia of Type Strains, Phase IV (KMG-IV): sequencing the most valuable type-strain genomes for metagenomic binning, comparative biology and taxonomic classification.</title>
        <authorList>
            <person name="Goeker M."/>
        </authorList>
    </citation>
    <scope>NUCLEOTIDE SEQUENCE [LARGE SCALE GENOMIC DNA]</scope>
    <source>
        <strain evidence="8 9">DSM 24738</strain>
    </source>
</reference>
<keyword evidence="6" id="KW-0813">Transport</keyword>
<dbReference type="EC" id="1.1.99.14" evidence="6"/>
<keyword evidence="5 6" id="KW-0411">Iron-sulfur</keyword>
<dbReference type="InterPro" id="IPR012257">
    <property type="entry name" value="Glc_ox_4Fe-4S"/>
</dbReference>
<evidence type="ECO:0000313" key="9">
    <source>
        <dbReference type="Proteomes" id="UP001519343"/>
    </source>
</evidence>